<reference evidence="1 2" key="1">
    <citation type="submission" date="2013-08" db="EMBL/GenBank/DDBJ databases">
        <authorList>
            <person name="Weinstock G."/>
            <person name="Sodergren E."/>
            <person name="Wylie T."/>
            <person name="Fulton L."/>
            <person name="Fulton R."/>
            <person name="Fronick C."/>
            <person name="O'Laughlin M."/>
            <person name="Godfrey J."/>
            <person name="Miner T."/>
            <person name="Herter B."/>
            <person name="Appelbaum E."/>
            <person name="Cordes M."/>
            <person name="Lek S."/>
            <person name="Wollam A."/>
            <person name="Pepin K.H."/>
            <person name="Palsikar V.B."/>
            <person name="Mitreva M."/>
            <person name="Wilson R.K."/>
        </authorList>
    </citation>
    <scope>NUCLEOTIDE SEQUENCE [LARGE SCALE GENOMIC DNA]</scope>
    <source>
        <strain evidence="1 2">ATCC 15930</strain>
    </source>
</reference>
<evidence type="ECO:0000313" key="2">
    <source>
        <dbReference type="Proteomes" id="UP000027442"/>
    </source>
</evidence>
<dbReference type="Pfam" id="PF13620">
    <property type="entry name" value="CarboxypepD_reg"/>
    <property type="match status" value="1"/>
</dbReference>
<organism evidence="1 2">
    <name type="scientific">Hoylesella loescheii DSM 19665 = JCM 12249 = ATCC 15930</name>
    <dbReference type="NCBI Taxonomy" id="1122985"/>
    <lineage>
        <taxon>Bacteria</taxon>
        <taxon>Pseudomonadati</taxon>
        <taxon>Bacteroidota</taxon>
        <taxon>Bacteroidia</taxon>
        <taxon>Bacteroidales</taxon>
        <taxon>Prevotellaceae</taxon>
        <taxon>Hoylesella</taxon>
    </lineage>
</organism>
<sequence length="887" mass="99834">MALMLRMPTIISFQAKLLTIRLIVALLMLCGVAVLRAQNIVEGTVLTDSLSPNARCTVTLYDKDDKQWQALACDEKGKFRVENVPNGPLRVEAKAIGYVAQSKKVFLFGNTKMQVDFTLKSEAINLKEVEVKSSPMIVNGDTTTYIVSRFTTGREKVLKDVVNNLPGMRYDDKDNSLTVNGKRVSKVLVQGEDLYQGNVSTPMENLPASGVDNFKVIDNYSEYNVFSGFQSSNQTVVDLSMNKSMRGRIKGQAEAQGGLLNKAMAKGSAMLLGKRMMGNLIAGGNNTGEQLMKPADIVNISGGYSELLSGDDPMANMRKAFTDYAMMLDYRENVYRRNNGLVSLNTVSTPGKNMKILWNGMVGADRYRMKSIDHYAYQGGLAYTDSTLELQDKRHFLSNIKFKLANQKNMELTFANRSYFGTTDGNADRQLQGVGLNEQTKGRMATINNALVWLYRHGKNVFSYKADLNFLFSNNRYDFSSLPTPVFKSPTLHSEMNIRRLEFSGSAQYVRRFADDYFLRIALRHGLQTFSTTIKGDSMGMDNPALKMPYRFYDNGAELSLNKDLGKFRFGLGGIFHHFSLRSSRPLSFGVSPKMAFSPLLNLTYRVSMMHYMELRLKSRYELMGAGEVFDGPYISDFRSVSYAQIENALAHTTELTAMQVYGNLFKGITLFNMVSLSYNHNALAYDYSMTDGLVSRVVSRNASGGKGLSLVSMIEKKLVSTPLNFRLFGGLSLARSPFFYQGVAQTSNTRSFNLNFNVKTYYKHGFNGELFAAAAWVNNKSELLRSHQNDYRLEGELGYIATKWQATVRLGQRWRKLSGSGTDYTVLRFGMEYDLNKHVRLKASAQDMLNLKERLMQERVVDNYYVNTRNIHYMPGNVMIGAMVNF</sequence>
<dbReference type="Gene3D" id="2.60.40.1120">
    <property type="entry name" value="Carboxypeptidase-like, regulatory domain"/>
    <property type="match status" value="1"/>
</dbReference>
<protein>
    <recommendedName>
        <fullName evidence="3">Outer membrane protein beta-barrel domain-containing protein</fullName>
    </recommendedName>
</protein>
<dbReference type="HOGENOM" id="CLU_320746_0_0_10"/>
<evidence type="ECO:0008006" key="3">
    <source>
        <dbReference type="Google" id="ProtNLM"/>
    </source>
</evidence>
<comment type="caution">
    <text evidence="1">The sequence shown here is derived from an EMBL/GenBank/DDBJ whole genome shotgun (WGS) entry which is preliminary data.</text>
</comment>
<dbReference type="InterPro" id="IPR008969">
    <property type="entry name" value="CarboxyPept-like_regulatory"/>
</dbReference>
<dbReference type="Proteomes" id="UP000027442">
    <property type="component" value="Unassembled WGS sequence"/>
</dbReference>
<name>A0A069QNF2_HOYLO</name>
<keyword evidence="2" id="KW-1185">Reference proteome</keyword>
<dbReference type="EMBL" id="JNGW01000112">
    <property type="protein sequence ID" value="KDR51376.1"/>
    <property type="molecule type" value="Genomic_DNA"/>
</dbReference>
<proteinExistence type="predicted"/>
<dbReference type="PATRIC" id="fig|1122985.7.peg.2691"/>
<gene>
    <name evidence="1" type="ORF">HMPREF1991_02601</name>
</gene>
<evidence type="ECO:0000313" key="1">
    <source>
        <dbReference type="EMBL" id="KDR51376.1"/>
    </source>
</evidence>
<dbReference type="eggNOG" id="COG4206">
    <property type="taxonomic scope" value="Bacteria"/>
</dbReference>
<dbReference type="SUPFAM" id="SSF56935">
    <property type="entry name" value="Porins"/>
    <property type="match status" value="1"/>
</dbReference>
<dbReference type="AlphaFoldDB" id="A0A069QNF2"/>
<dbReference type="SUPFAM" id="SSF49464">
    <property type="entry name" value="Carboxypeptidase regulatory domain-like"/>
    <property type="match status" value="1"/>
</dbReference>
<accession>A0A069QNF2</accession>